<sequence length="251" mass="27905">MRTAFLPSAGLGKRLRPMTARIPKPLLPVAGEPIIHHVMRHCARAGVERFIINTSHLPEAFEVAFPDHEWNGFPLEFVHEPIRLETGAGLKNIEPLLDPSESVLIYNSDILTDLPLDHLLQKHEESGRPLVTLASSLAGKDLHLLTDGNGRLLKVDRSEKGDTEGRHQFLGISVIEPGFLRYLQKDSPESLIHGWTRALEEDRESVRVCEITEGRWQDVGTLNAYESVRESGLNHEALSLSNPAGTASENL</sequence>
<dbReference type="InterPro" id="IPR050486">
    <property type="entry name" value="Mannose-1P_guanyltransferase"/>
</dbReference>
<evidence type="ECO:0000259" key="1">
    <source>
        <dbReference type="Pfam" id="PF00483"/>
    </source>
</evidence>
<gene>
    <name evidence="2" type="ORF">H5P30_02830</name>
</gene>
<dbReference type="PANTHER" id="PTHR22572">
    <property type="entry name" value="SUGAR-1-PHOSPHATE GUANYL TRANSFERASE"/>
    <property type="match status" value="1"/>
</dbReference>
<reference evidence="2 3" key="1">
    <citation type="submission" date="2020-07" db="EMBL/GenBank/DDBJ databases">
        <authorList>
            <person name="Feng X."/>
        </authorList>
    </citation>
    <scope>NUCLEOTIDE SEQUENCE [LARGE SCALE GENOMIC DNA]</scope>
    <source>
        <strain evidence="2 3">JCM14086</strain>
    </source>
</reference>
<organism evidence="2 3">
    <name type="scientific">Puniceicoccus vermicola</name>
    <dbReference type="NCBI Taxonomy" id="388746"/>
    <lineage>
        <taxon>Bacteria</taxon>
        <taxon>Pseudomonadati</taxon>
        <taxon>Verrucomicrobiota</taxon>
        <taxon>Opitutia</taxon>
        <taxon>Puniceicoccales</taxon>
        <taxon>Puniceicoccaceae</taxon>
        <taxon>Puniceicoccus</taxon>
    </lineage>
</organism>
<dbReference type="InterPro" id="IPR005835">
    <property type="entry name" value="NTP_transferase_dom"/>
</dbReference>
<dbReference type="GO" id="GO:0016740">
    <property type="term" value="F:transferase activity"/>
    <property type="evidence" value="ECO:0007669"/>
    <property type="project" value="UniProtKB-KW"/>
</dbReference>
<dbReference type="InterPro" id="IPR029044">
    <property type="entry name" value="Nucleotide-diphossugar_trans"/>
</dbReference>
<name>A0A7X1E347_9BACT</name>
<dbReference type="Proteomes" id="UP000525652">
    <property type="component" value="Unassembled WGS sequence"/>
</dbReference>
<evidence type="ECO:0000313" key="3">
    <source>
        <dbReference type="Proteomes" id="UP000525652"/>
    </source>
</evidence>
<dbReference type="Gene3D" id="3.90.550.10">
    <property type="entry name" value="Spore Coat Polysaccharide Biosynthesis Protein SpsA, Chain A"/>
    <property type="match status" value="1"/>
</dbReference>
<dbReference type="SUPFAM" id="SSF53448">
    <property type="entry name" value="Nucleotide-diphospho-sugar transferases"/>
    <property type="match status" value="1"/>
</dbReference>
<evidence type="ECO:0000313" key="2">
    <source>
        <dbReference type="EMBL" id="MBC2600711.1"/>
    </source>
</evidence>
<proteinExistence type="predicted"/>
<accession>A0A7X1E347</accession>
<dbReference type="EMBL" id="JACHVA010000033">
    <property type="protein sequence ID" value="MBC2600711.1"/>
    <property type="molecule type" value="Genomic_DNA"/>
</dbReference>
<comment type="caution">
    <text evidence="2">The sequence shown here is derived from an EMBL/GenBank/DDBJ whole genome shotgun (WGS) entry which is preliminary data.</text>
</comment>
<feature type="domain" description="Nucleotidyl transferase" evidence="1">
    <location>
        <begin position="8"/>
        <end position="129"/>
    </location>
</feature>
<keyword evidence="2" id="KW-0808">Transferase</keyword>
<protein>
    <submittedName>
        <fullName evidence="2">NTP transferase domain-containing protein</fullName>
    </submittedName>
</protein>
<dbReference type="AlphaFoldDB" id="A0A7X1E347"/>
<keyword evidence="3" id="KW-1185">Reference proteome</keyword>
<dbReference type="RefSeq" id="WP_185691450.1">
    <property type="nucleotide sequence ID" value="NZ_JACHVA010000033.1"/>
</dbReference>
<dbReference type="Pfam" id="PF00483">
    <property type="entry name" value="NTP_transferase"/>
    <property type="match status" value="1"/>
</dbReference>